<reference evidence="1 2" key="1">
    <citation type="submission" date="2010-10" db="EMBL/GenBank/DDBJ databases">
        <authorList>
            <person name="Durkin A.S."/>
            <person name="Madupu R."/>
            <person name="Torralba M."/>
            <person name="Gillis M."/>
            <person name="Methe B."/>
            <person name="Sutton G."/>
            <person name="Nelson K.E."/>
        </authorList>
    </citation>
    <scope>NUCLEOTIDE SEQUENCE [LARGE SCALE GENOMIC DNA]</scope>
    <source>
        <strain evidence="1 2">JCVIHMP022</strain>
    </source>
</reference>
<sequence length="52" mass="5779">MNDEHALDLPQMALNSLGDIALGSDSPADAYILGWMDGWHKAQEYTDKKDTE</sequence>
<dbReference type="EMBL" id="AEHJ01000011">
    <property type="protein sequence ID" value="EFO78142.1"/>
    <property type="molecule type" value="Genomic_DNA"/>
</dbReference>
<evidence type="ECO:0000313" key="2">
    <source>
        <dbReference type="Proteomes" id="UP000003457"/>
    </source>
</evidence>
<proteinExistence type="predicted"/>
<dbReference type="Proteomes" id="UP000003457">
    <property type="component" value="Unassembled WGS sequence"/>
</dbReference>
<name>A0AB72Z1V7_9BIFI</name>
<accession>A0AB72Z1V7</accession>
<gene>
    <name evidence="1" type="ORF">HMPREF9003_0181</name>
</gene>
<evidence type="ECO:0000313" key="1">
    <source>
        <dbReference type="EMBL" id="EFO78142.1"/>
    </source>
</evidence>
<organism evidence="1 2">
    <name type="scientific">Bifidobacterium dentium JCVIHMP022</name>
    <dbReference type="NCBI Taxonomy" id="553191"/>
    <lineage>
        <taxon>Bacteria</taxon>
        <taxon>Bacillati</taxon>
        <taxon>Actinomycetota</taxon>
        <taxon>Actinomycetes</taxon>
        <taxon>Bifidobacteriales</taxon>
        <taxon>Bifidobacteriaceae</taxon>
        <taxon>Bifidobacterium</taxon>
    </lineage>
</organism>
<dbReference type="AlphaFoldDB" id="A0AB72Z1V7"/>
<comment type="caution">
    <text evidence="1">The sequence shown here is derived from an EMBL/GenBank/DDBJ whole genome shotgun (WGS) entry which is preliminary data.</text>
</comment>
<protein>
    <submittedName>
        <fullName evidence="1">Uncharacterized protein</fullName>
    </submittedName>
</protein>